<keyword evidence="1" id="KW-1133">Transmembrane helix</keyword>
<gene>
    <name evidence="2" type="ORF">LAESUDRAFT_754305</name>
</gene>
<dbReference type="InParanoid" id="A0A165HHP4"/>
<keyword evidence="1" id="KW-0472">Membrane</keyword>
<dbReference type="RefSeq" id="XP_040769394.1">
    <property type="nucleotide sequence ID" value="XM_040911870.1"/>
</dbReference>
<reference evidence="2 3" key="1">
    <citation type="journal article" date="2016" name="Mol. Biol. Evol.">
        <title>Comparative Genomics of Early-Diverging Mushroom-Forming Fungi Provides Insights into the Origins of Lignocellulose Decay Capabilities.</title>
        <authorList>
            <person name="Nagy L.G."/>
            <person name="Riley R."/>
            <person name="Tritt A."/>
            <person name="Adam C."/>
            <person name="Daum C."/>
            <person name="Floudas D."/>
            <person name="Sun H."/>
            <person name="Yadav J.S."/>
            <person name="Pangilinan J."/>
            <person name="Larsson K.H."/>
            <person name="Matsuura K."/>
            <person name="Barry K."/>
            <person name="Labutti K."/>
            <person name="Kuo R."/>
            <person name="Ohm R.A."/>
            <person name="Bhattacharya S.S."/>
            <person name="Shirouzu T."/>
            <person name="Yoshinaga Y."/>
            <person name="Martin F.M."/>
            <person name="Grigoriev I.V."/>
            <person name="Hibbett D.S."/>
        </authorList>
    </citation>
    <scope>NUCLEOTIDE SEQUENCE [LARGE SCALE GENOMIC DNA]</scope>
    <source>
        <strain evidence="2 3">93-53</strain>
    </source>
</reference>
<evidence type="ECO:0000313" key="3">
    <source>
        <dbReference type="Proteomes" id="UP000076871"/>
    </source>
</evidence>
<keyword evidence="3" id="KW-1185">Reference proteome</keyword>
<accession>A0A165HHP4</accession>
<evidence type="ECO:0000256" key="1">
    <source>
        <dbReference type="SAM" id="Phobius"/>
    </source>
</evidence>
<dbReference type="GeneID" id="63828898"/>
<proteinExistence type="predicted"/>
<dbReference type="Proteomes" id="UP000076871">
    <property type="component" value="Unassembled WGS sequence"/>
</dbReference>
<keyword evidence="1" id="KW-0812">Transmembrane</keyword>
<dbReference type="EMBL" id="KV427606">
    <property type="protein sequence ID" value="KZT11746.1"/>
    <property type="molecule type" value="Genomic_DNA"/>
</dbReference>
<protein>
    <submittedName>
        <fullName evidence="2">Uncharacterized protein</fullName>
    </submittedName>
</protein>
<organism evidence="2 3">
    <name type="scientific">Laetiporus sulphureus 93-53</name>
    <dbReference type="NCBI Taxonomy" id="1314785"/>
    <lineage>
        <taxon>Eukaryota</taxon>
        <taxon>Fungi</taxon>
        <taxon>Dikarya</taxon>
        <taxon>Basidiomycota</taxon>
        <taxon>Agaricomycotina</taxon>
        <taxon>Agaricomycetes</taxon>
        <taxon>Polyporales</taxon>
        <taxon>Laetiporus</taxon>
    </lineage>
</organism>
<evidence type="ECO:0000313" key="2">
    <source>
        <dbReference type="EMBL" id="KZT11746.1"/>
    </source>
</evidence>
<feature type="transmembrane region" description="Helical" evidence="1">
    <location>
        <begin position="12"/>
        <end position="32"/>
    </location>
</feature>
<sequence>MSHTTQAQLDSLAITCAIWLCCYLLLLEVLAFKHAHIPSGSHPAVVEWYHWRTAVQSLLHWAASAHLDLVASGLHVHSIDSYLLIHTEIFCNRKMPETVSDCCTIR</sequence>
<name>A0A165HHP4_9APHY</name>
<dbReference type="AlphaFoldDB" id="A0A165HHP4"/>